<feature type="non-terminal residue" evidence="7">
    <location>
        <position position="1"/>
    </location>
</feature>
<keyword evidence="3 6" id="KW-0812">Transmembrane</keyword>
<organism evidence="7">
    <name type="scientific">marine sediment metagenome</name>
    <dbReference type="NCBI Taxonomy" id="412755"/>
    <lineage>
        <taxon>unclassified sequences</taxon>
        <taxon>metagenomes</taxon>
        <taxon>ecological metagenomes</taxon>
    </lineage>
</organism>
<comment type="caution">
    <text evidence="7">The sequence shown here is derived from an EMBL/GenBank/DDBJ whole genome shotgun (WGS) entry which is preliminary data.</text>
</comment>
<dbReference type="CDD" id="cd16914">
    <property type="entry name" value="EcfT"/>
    <property type="match status" value="1"/>
</dbReference>
<dbReference type="InterPro" id="IPR051611">
    <property type="entry name" value="ECF_transporter_component"/>
</dbReference>
<comment type="subcellular location">
    <subcellularLocation>
        <location evidence="1">Membrane</location>
        <topology evidence="1">Multi-pass membrane protein</topology>
    </subcellularLocation>
</comment>
<reference evidence="7" key="1">
    <citation type="journal article" date="2014" name="Front. Microbiol.">
        <title>High frequency of phylogenetically diverse reductive dehalogenase-homologous genes in deep subseafloor sedimentary metagenomes.</title>
        <authorList>
            <person name="Kawai M."/>
            <person name="Futagami T."/>
            <person name="Toyoda A."/>
            <person name="Takaki Y."/>
            <person name="Nishi S."/>
            <person name="Hori S."/>
            <person name="Arai W."/>
            <person name="Tsubouchi T."/>
            <person name="Morono Y."/>
            <person name="Uchiyama I."/>
            <person name="Ito T."/>
            <person name="Fujiyama A."/>
            <person name="Inagaki F."/>
            <person name="Takami H."/>
        </authorList>
    </citation>
    <scope>NUCLEOTIDE SEQUENCE</scope>
    <source>
        <strain evidence="7">Expedition CK06-06</strain>
    </source>
</reference>
<dbReference type="PANTHER" id="PTHR34857:SF2">
    <property type="entry name" value="SLL0384 PROTEIN"/>
    <property type="match status" value="1"/>
</dbReference>
<evidence type="ECO:0000256" key="6">
    <source>
        <dbReference type="SAM" id="Phobius"/>
    </source>
</evidence>
<dbReference type="GO" id="GO:0005886">
    <property type="term" value="C:plasma membrane"/>
    <property type="evidence" value="ECO:0007669"/>
    <property type="project" value="UniProtKB-ARBA"/>
</dbReference>
<keyword evidence="4 6" id="KW-1133">Transmembrane helix</keyword>
<evidence type="ECO:0008006" key="8">
    <source>
        <dbReference type="Google" id="ProtNLM"/>
    </source>
</evidence>
<dbReference type="InterPro" id="IPR003339">
    <property type="entry name" value="ABC/ECF_trnsptr_transmembrane"/>
</dbReference>
<accession>X1LN05</accession>
<evidence type="ECO:0000256" key="5">
    <source>
        <dbReference type="ARBA" id="ARBA00023136"/>
    </source>
</evidence>
<dbReference type="AlphaFoldDB" id="X1LN05"/>
<evidence type="ECO:0000256" key="4">
    <source>
        <dbReference type="ARBA" id="ARBA00022989"/>
    </source>
</evidence>
<name>X1LN05_9ZZZZ</name>
<dbReference type="PANTHER" id="PTHR34857">
    <property type="entry name" value="SLL0384 PROTEIN"/>
    <property type="match status" value="1"/>
</dbReference>
<feature type="transmembrane region" description="Helical" evidence="6">
    <location>
        <begin position="70"/>
        <end position="89"/>
    </location>
</feature>
<dbReference type="EMBL" id="BARV01022498">
    <property type="protein sequence ID" value="GAI20757.1"/>
    <property type="molecule type" value="Genomic_DNA"/>
</dbReference>
<dbReference type="Pfam" id="PF02361">
    <property type="entry name" value="CbiQ"/>
    <property type="match status" value="1"/>
</dbReference>
<proteinExistence type="predicted"/>
<keyword evidence="2" id="KW-1003">Cell membrane</keyword>
<evidence type="ECO:0000256" key="1">
    <source>
        <dbReference type="ARBA" id="ARBA00004141"/>
    </source>
</evidence>
<feature type="transmembrane region" description="Helical" evidence="6">
    <location>
        <begin position="21"/>
        <end position="38"/>
    </location>
</feature>
<evidence type="ECO:0000313" key="7">
    <source>
        <dbReference type="EMBL" id="GAI20757.1"/>
    </source>
</evidence>
<keyword evidence="5 6" id="KW-0472">Membrane</keyword>
<evidence type="ECO:0000256" key="3">
    <source>
        <dbReference type="ARBA" id="ARBA00022692"/>
    </source>
</evidence>
<evidence type="ECO:0000256" key="2">
    <source>
        <dbReference type="ARBA" id="ARBA00022475"/>
    </source>
</evidence>
<sequence>GEVMRMKQARDSRNFGGKRLWQIRTIGNMIGTLFIRSYERGERVYAAMVARGFDGHSRTLDHLNFGQADAYFGISFSLILILTSVVSLLY</sequence>
<gene>
    <name evidence="7" type="ORF">S06H3_37082</name>
</gene>
<protein>
    <recommendedName>
        <fullName evidence="8">Cobalt ECF transporter T component CbiQ</fullName>
    </recommendedName>
</protein>